<keyword evidence="4 6" id="KW-0520">NAD</keyword>
<keyword evidence="2 6" id="KW-0288">FMN</keyword>
<feature type="binding site" evidence="6">
    <location>
        <position position="11"/>
    </location>
    <ligand>
        <name>FMN</name>
        <dbReference type="ChEBI" id="CHEBI:58210"/>
    </ligand>
</feature>
<gene>
    <name evidence="6 8" type="primary">azoR</name>
    <name evidence="8" type="ORF">GCM10009038_21280</name>
</gene>
<dbReference type="InterPro" id="IPR023048">
    <property type="entry name" value="NADH:quinone_OxRdtase_FMN_depd"/>
</dbReference>
<evidence type="ECO:0000256" key="3">
    <source>
        <dbReference type="ARBA" id="ARBA00023002"/>
    </source>
</evidence>
<keyword evidence="3 6" id="KW-0560">Oxidoreductase</keyword>
<comment type="catalytic activity">
    <reaction evidence="6">
        <text>2 a quinone + NADH + H(+) = 2 a 1,4-benzosemiquinone + NAD(+)</text>
        <dbReference type="Rhea" id="RHEA:65952"/>
        <dbReference type="ChEBI" id="CHEBI:15378"/>
        <dbReference type="ChEBI" id="CHEBI:57540"/>
        <dbReference type="ChEBI" id="CHEBI:57945"/>
        <dbReference type="ChEBI" id="CHEBI:132124"/>
        <dbReference type="ChEBI" id="CHEBI:134225"/>
    </reaction>
</comment>
<evidence type="ECO:0000256" key="5">
    <source>
        <dbReference type="ARBA" id="ARBA00048542"/>
    </source>
</evidence>
<proteinExistence type="inferred from homology"/>
<dbReference type="Proteomes" id="UP000646745">
    <property type="component" value="Unassembled WGS sequence"/>
</dbReference>
<dbReference type="InterPro" id="IPR050104">
    <property type="entry name" value="FMN-dep_NADH:Q_OxRdtase_AzoR1"/>
</dbReference>
<dbReference type="PANTHER" id="PTHR43741:SF4">
    <property type="entry name" value="FMN-DEPENDENT NADH:QUINONE OXIDOREDUCTASE"/>
    <property type="match status" value="1"/>
</dbReference>
<dbReference type="HAMAP" id="MF_01216">
    <property type="entry name" value="Azoreductase_type1"/>
    <property type="match status" value="1"/>
</dbReference>
<organism evidence="8 9">
    <name type="scientific">Salinicola rhizosphaerae</name>
    <dbReference type="NCBI Taxonomy" id="1443141"/>
    <lineage>
        <taxon>Bacteria</taxon>
        <taxon>Pseudomonadati</taxon>
        <taxon>Pseudomonadota</taxon>
        <taxon>Gammaproteobacteria</taxon>
        <taxon>Oceanospirillales</taxon>
        <taxon>Halomonadaceae</taxon>
        <taxon>Salinicola</taxon>
    </lineage>
</organism>
<comment type="function">
    <text evidence="6">Also exhibits azoreductase activity. Catalyzes the reductive cleavage of the azo bond in aromatic azo compounds to the corresponding amines.</text>
</comment>
<dbReference type="InterPro" id="IPR029039">
    <property type="entry name" value="Flavoprotein-like_sf"/>
</dbReference>
<comment type="caution">
    <text evidence="6">Lacks conserved residue(s) required for the propagation of feature annotation.</text>
</comment>
<dbReference type="EC" id="1.6.5.-" evidence="6"/>
<evidence type="ECO:0000256" key="2">
    <source>
        <dbReference type="ARBA" id="ARBA00022643"/>
    </source>
</evidence>
<keyword evidence="1 6" id="KW-0285">Flavoprotein</keyword>
<name>A0ABQ3E3G7_9GAMM</name>
<comment type="subunit">
    <text evidence="6">Homodimer.</text>
</comment>
<keyword evidence="9" id="KW-1185">Reference proteome</keyword>
<feature type="domain" description="Flavodoxin-like fold" evidence="7">
    <location>
        <begin position="3"/>
        <end position="195"/>
    </location>
</feature>
<sequence length="202" mass="21757">MTKRILLVTSSLFGENGQSSALAAAFKASLAGHDVELTERDVVAEALPHLSSAEMMSWMTDPAERSAEQQALAAISDEMLAEIDANDVIVLAVPLYNLGIPSQLKAWFDRILRAGKTFQYTEKGPVGLLEGKSGLILAARGGMYAGTEMDSQTPHIKHMLKLIGIADVEAIYAEGLNMGDARKQQSLQEAEQAVGHYVASHF</sequence>
<dbReference type="RefSeq" id="WP_189444653.1">
    <property type="nucleotide sequence ID" value="NZ_BMZI01000004.1"/>
</dbReference>
<dbReference type="EC" id="1.7.1.17" evidence="6"/>
<protein>
    <recommendedName>
        <fullName evidence="6">FMN dependent NADH:quinone oxidoreductase</fullName>
        <ecNumber evidence="6">1.6.5.-</ecNumber>
    </recommendedName>
    <alternativeName>
        <fullName evidence="6">Azo-dye reductase</fullName>
    </alternativeName>
    <alternativeName>
        <fullName evidence="6">FMN-dependent NADH-azo compound oxidoreductase</fullName>
    </alternativeName>
    <alternativeName>
        <fullName evidence="6">FMN-dependent NADH-azoreductase</fullName>
        <ecNumber evidence="6">1.7.1.17</ecNumber>
    </alternativeName>
</protein>
<dbReference type="PANTHER" id="PTHR43741">
    <property type="entry name" value="FMN-DEPENDENT NADH-AZOREDUCTASE 1"/>
    <property type="match status" value="1"/>
</dbReference>
<dbReference type="Gene3D" id="3.40.50.360">
    <property type="match status" value="1"/>
</dbReference>
<evidence type="ECO:0000259" key="7">
    <source>
        <dbReference type="Pfam" id="PF02525"/>
    </source>
</evidence>
<dbReference type="SUPFAM" id="SSF52218">
    <property type="entry name" value="Flavoproteins"/>
    <property type="match status" value="1"/>
</dbReference>
<evidence type="ECO:0000256" key="1">
    <source>
        <dbReference type="ARBA" id="ARBA00022630"/>
    </source>
</evidence>
<comment type="caution">
    <text evidence="8">The sequence shown here is derived from an EMBL/GenBank/DDBJ whole genome shotgun (WGS) entry which is preliminary data.</text>
</comment>
<dbReference type="Pfam" id="PF02525">
    <property type="entry name" value="Flavodoxin_2"/>
    <property type="match status" value="1"/>
</dbReference>
<accession>A0ABQ3E3G7</accession>
<reference evidence="9" key="1">
    <citation type="journal article" date="2019" name="Int. J. Syst. Evol. Microbiol.">
        <title>The Global Catalogue of Microorganisms (GCM) 10K type strain sequencing project: providing services to taxonomists for standard genome sequencing and annotation.</title>
        <authorList>
            <consortium name="The Broad Institute Genomics Platform"/>
            <consortium name="The Broad Institute Genome Sequencing Center for Infectious Disease"/>
            <person name="Wu L."/>
            <person name="Ma J."/>
        </authorList>
    </citation>
    <scope>NUCLEOTIDE SEQUENCE [LARGE SCALE GENOMIC DNA]</scope>
    <source>
        <strain evidence="9">KCTC 32998</strain>
    </source>
</reference>
<evidence type="ECO:0000313" key="8">
    <source>
        <dbReference type="EMBL" id="GHB22093.1"/>
    </source>
</evidence>
<comment type="similarity">
    <text evidence="6">Belongs to the azoreductase type 1 family.</text>
</comment>
<comment type="catalytic activity">
    <reaction evidence="5">
        <text>N,N-dimethyl-1,4-phenylenediamine + anthranilate + 2 NAD(+) = 2-(4-dimethylaminophenyl)diazenylbenzoate + 2 NADH + 2 H(+)</text>
        <dbReference type="Rhea" id="RHEA:55872"/>
        <dbReference type="ChEBI" id="CHEBI:15378"/>
        <dbReference type="ChEBI" id="CHEBI:15783"/>
        <dbReference type="ChEBI" id="CHEBI:16567"/>
        <dbReference type="ChEBI" id="CHEBI:57540"/>
        <dbReference type="ChEBI" id="CHEBI:57945"/>
        <dbReference type="ChEBI" id="CHEBI:71579"/>
        <dbReference type="EC" id="1.7.1.17"/>
    </reaction>
    <physiologicalReaction direction="right-to-left" evidence="5">
        <dbReference type="Rhea" id="RHEA:55874"/>
    </physiologicalReaction>
</comment>
<comment type="function">
    <text evidence="6">Quinone reductase that provides resistance to thiol-specific stress caused by electrophilic quinones.</text>
</comment>
<evidence type="ECO:0000256" key="6">
    <source>
        <dbReference type="HAMAP-Rule" id="MF_01216"/>
    </source>
</evidence>
<dbReference type="InterPro" id="IPR003680">
    <property type="entry name" value="Flavodoxin_fold"/>
</dbReference>
<dbReference type="EMBL" id="BMZI01000004">
    <property type="protein sequence ID" value="GHB22093.1"/>
    <property type="molecule type" value="Genomic_DNA"/>
</dbReference>
<evidence type="ECO:0000313" key="9">
    <source>
        <dbReference type="Proteomes" id="UP000646745"/>
    </source>
</evidence>
<evidence type="ECO:0000256" key="4">
    <source>
        <dbReference type="ARBA" id="ARBA00023027"/>
    </source>
</evidence>
<comment type="cofactor">
    <cofactor evidence="6">
        <name>FMN</name>
        <dbReference type="ChEBI" id="CHEBI:58210"/>
    </cofactor>
    <text evidence="6">Binds 1 FMN per subunit.</text>
</comment>